<dbReference type="Gene3D" id="2.120.10.70">
    <property type="entry name" value="Fucose-specific lectin"/>
    <property type="match status" value="1"/>
</dbReference>
<organism evidence="3 4">
    <name type="scientific">Rhizocola hellebori</name>
    <dbReference type="NCBI Taxonomy" id="1392758"/>
    <lineage>
        <taxon>Bacteria</taxon>
        <taxon>Bacillati</taxon>
        <taxon>Actinomycetota</taxon>
        <taxon>Actinomycetes</taxon>
        <taxon>Micromonosporales</taxon>
        <taxon>Micromonosporaceae</taxon>
        <taxon>Rhizocola</taxon>
    </lineage>
</organism>
<keyword evidence="1" id="KW-0732">Signal</keyword>
<proteinExistence type="predicted"/>
<dbReference type="InterPro" id="IPR058502">
    <property type="entry name" value="PLL-like_beta-prop"/>
</dbReference>
<keyword evidence="4" id="KW-1185">Reference proteome</keyword>
<sequence length="685" mass="71583">MERLKGMSISRTLRLCRSVAAVLLAATAAVAVAGAPAQAAWVPNFSGRAPAAALNSNGTLELFATDGNDQVWHRWQTSPGAQTWTPWTGFGDGVQMRSLAAEANGSGISLFGFNSLGQIFHRWQQPGGWTAWQPVPDLSARSLAVARSGDGRLHLFAVGRSIAQLYHAVQAAPGTNQWSAWSLFDSTAQAVVAQTNADGGIDLFALDGGGRAMWRTQQITGWSAWTVLDGSFTALTAGRNKDGRLEVFGASSTGRVMHRSQIAVGSGIWAPWVPFTGLLRSLAAETNLDGRMELFGATNLGQFSHRWQHTGGWSELTLLPGALSPPFRGGGTHSVLDGGGVTGAYPAIATGVDGLAVIAYRNETTGSLKVAHCNNPECTSATTTVVDSTGNAGFFNSIAIGGDGLPVIAYVAKDPRDLRLAHCLNTACTQSTTVTLDPESNVDSIPGLAIGNDGMPVLAYSHRVSAHNDPVYVIGCRDHGCASVTWHQVYSGQFTASGLSIEIASDGNPTFIVDEGPLRIGHCGTPDCATVTGVTDYFGNSSRISTTVGVDGKILTAMNSPSLPDGRTAEMFVSRCADPACTSFDSGSMVDFGGLLGVWPSLRIGEDGFGVVSYFEHDAGVLRLAHCNDIGCSAATNTGLLPIGPGAGYTALTIGHDGMPLIAYQQPGVADLKILHCDNPLCTGF</sequence>
<comment type="caution">
    <text evidence="3">The sequence shown here is derived from an EMBL/GenBank/DDBJ whole genome shotgun (WGS) entry which is preliminary data.</text>
</comment>
<dbReference type="AlphaFoldDB" id="A0A8J3VK07"/>
<gene>
    <name evidence="3" type="ORF">Rhe02_73320</name>
</gene>
<feature type="chain" id="PRO_5035185707" description="PLL-like beta propeller domain-containing protein" evidence="1">
    <location>
        <begin position="40"/>
        <end position="685"/>
    </location>
</feature>
<feature type="domain" description="PLL-like beta propeller" evidence="2">
    <location>
        <begin position="52"/>
        <end position="324"/>
    </location>
</feature>
<evidence type="ECO:0000259" key="2">
    <source>
        <dbReference type="Pfam" id="PF26607"/>
    </source>
</evidence>
<name>A0A8J3VK07_9ACTN</name>
<protein>
    <recommendedName>
        <fullName evidence="2">PLL-like beta propeller domain-containing protein</fullName>
    </recommendedName>
</protein>
<evidence type="ECO:0000313" key="3">
    <source>
        <dbReference type="EMBL" id="GIH09265.1"/>
    </source>
</evidence>
<dbReference type="SUPFAM" id="SSF89372">
    <property type="entry name" value="Fucose-specific lectin"/>
    <property type="match status" value="2"/>
</dbReference>
<feature type="signal peptide" evidence="1">
    <location>
        <begin position="1"/>
        <end position="39"/>
    </location>
</feature>
<evidence type="ECO:0000256" key="1">
    <source>
        <dbReference type="SAM" id="SignalP"/>
    </source>
</evidence>
<dbReference type="Proteomes" id="UP000612899">
    <property type="component" value="Unassembled WGS sequence"/>
</dbReference>
<dbReference type="Pfam" id="PF26607">
    <property type="entry name" value="DUF8189"/>
    <property type="match status" value="1"/>
</dbReference>
<dbReference type="CDD" id="cd22954">
    <property type="entry name" value="PLL_lectin"/>
    <property type="match status" value="1"/>
</dbReference>
<dbReference type="EMBL" id="BONY01000064">
    <property type="protein sequence ID" value="GIH09265.1"/>
    <property type="molecule type" value="Genomic_DNA"/>
</dbReference>
<accession>A0A8J3VK07</accession>
<evidence type="ECO:0000313" key="4">
    <source>
        <dbReference type="Proteomes" id="UP000612899"/>
    </source>
</evidence>
<reference evidence="3" key="1">
    <citation type="submission" date="2021-01" db="EMBL/GenBank/DDBJ databases">
        <title>Whole genome shotgun sequence of Rhizocola hellebori NBRC 109834.</title>
        <authorList>
            <person name="Komaki H."/>
            <person name="Tamura T."/>
        </authorList>
    </citation>
    <scope>NUCLEOTIDE SEQUENCE</scope>
    <source>
        <strain evidence="3">NBRC 109834</strain>
    </source>
</reference>